<sequence length="217" mass="23484">MWNSIGIPSVPGLPSNIGNAAIKMGGGLLINAIFGNYWGIFDQNGIPLLLADNVKSVKYKNTSKVSTAPLEMGSFSNYNKVIEPYSVDVIMTKGSGGVVERSAFLGLLDTFANSTDLFMVITPEAIYPNCNITGYDYSREHNDGARLLKVNIHLQEIREVKAEYTETKADTSSSIQKQGKVSPTEIPNNGANKSALKQMSEGLKSGIDSIKNIFKGQ</sequence>
<reference evidence="3 4" key="1">
    <citation type="submission" date="2014-08" db="EMBL/GenBank/DDBJ databases">
        <title>Chaperone-usher fimbriae in a diverse selection of Gallibacterium genomes.</title>
        <authorList>
            <person name="Kudirkiene E."/>
            <person name="Bager R.J."/>
            <person name="Johnson T.J."/>
            <person name="Bojesen A.M."/>
        </authorList>
    </citation>
    <scope>NUCLEOTIDE SEQUENCE [LARGE SCALE GENOMIC DNA]</scope>
    <source>
        <strain evidence="3 4">20558/3kl.</strain>
    </source>
</reference>
<evidence type="ECO:0000313" key="3">
    <source>
        <dbReference type="EMBL" id="KGQ33208.1"/>
    </source>
</evidence>
<comment type="caution">
    <text evidence="3">The sequence shown here is derived from an EMBL/GenBank/DDBJ whole genome shotgun (WGS) entry which is preliminary data.</text>
</comment>
<dbReference type="InterPro" id="IPR048494">
    <property type="entry name" value="Dit-like_N"/>
</dbReference>
<accession>A0A0A2XLZ6</accession>
<feature type="domain" description="Dit-like phage tail protein N-terminal" evidence="2">
    <location>
        <begin position="52"/>
        <end position="167"/>
    </location>
</feature>
<dbReference type="AlphaFoldDB" id="A0A0A2XLZ6"/>
<gene>
    <name evidence="3" type="ORF">JP32_03130</name>
</gene>
<dbReference type="RefSeq" id="WP_039083583.1">
    <property type="nucleotide sequence ID" value="NZ_JPXS01000015.1"/>
</dbReference>
<evidence type="ECO:0000259" key="2">
    <source>
        <dbReference type="Pfam" id="PF21821"/>
    </source>
</evidence>
<proteinExistence type="predicted"/>
<evidence type="ECO:0000313" key="4">
    <source>
        <dbReference type="Proteomes" id="UP000030526"/>
    </source>
</evidence>
<name>A0A0A2XLZ6_9PAST</name>
<dbReference type="EMBL" id="JPXS01000015">
    <property type="protein sequence ID" value="KGQ33208.1"/>
    <property type="molecule type" value="Genomic_DNA"/>
</dbReference>
<organism evidence="3 4">
    <name type="scientific">Gallibacterium anatis</name>
    <dbReference type="NCBI Taxonomy" id="750"/>
    <lineage>
        <taxon>Bacteria</taxon>
        <taxon>Pseudomonadati</taxon>
        <taxon>Pseudomonadota</taxon>
        <taxon>Gammaproteobacteria</taxon>
        <taxon>Pasteurellales</taxon>
        <taxon>Pasteurellaceae</taxon>
        <taxon>Gallibacterium</taxon>
    </lineage>
</organism>
<dbReference type="Pfam" id="PF21821">
    <property type="entry name" value="Dit_like"/>
    <property type="match status" value="1"/>
</dbReference>
<feature type="region of interest" description="Disordered" evidence="1">
    <location>
        <begin position="168"/>
        <end position="198"/>
    </location>
</feature>
<protein>
    <recommendedName>
        <fullName evidence="2">Dit-like phage tail protein N-terminal domain-containing protein</fullName>
    </recommendedName>
</protein>
<dbReference type="Proteomes" id="UP000030526">
    <property type="component" value="Unassembled WGS sequence"/>
</dbReference>
<feature type="compositionally biased region" description="Polar residues" evidence="1">
    <location>
        <begin position="170"/>
        <end position="197"/>
    </location>
</feature>
<evidence type="ECO:0000256" key="1">
    <source>
        <dbReference type="SAM" id="MobiDB-lite"/>
    </source>
</evidence>